<sequence>MTDEGRRRDVRGLALLLLLSCLAHETSVHAVNNIDEGSLVRVRRQGISTPQLIPGPVGELNVPIPTNIAVFGGANAVPDSCPRNRVAVEDGSCQQLLTQGNCSVNEYVLLNPETNKGYCAPRLCPPDRIFIFSTQLCHDPRELNICPPGRELFESSYGTPVCQCPDGTYEGDDDLDDDVCEPLLGQIANCPPGQVFWFRSLDMGPECVPDPCNGLNLKRGPNDLPFIPSLINGKCFQMGASVGVCPNNTWYGLALDSLKGVCATLEEFGYNVFDPETLRTLISTLGPTITEGSDPVGAGVAGASATVFPDGGVQASVSVGGIQTSASAGGSQSFLQATPGTQVSSSLQPVEQINQIQQQITLLQQQLKRLQDTLGQQSIQTTSPAQRRTNGVGVRKLDIGENLITLNGRSQTLSNQAGTSPIFSSASTTSSSSLLSSPSVVRAKLESRITDVSDAPSSVRTPHSIAQPSPSLSHRFSTTSIGSSPRPNPFTSQTTAQVQPPRITTTVGRDRAITFPNGNYPPANRRANTHYSPQNNRRVLSPAQTRSNVQIQVQPSDFIQIQHHNPQQRIHNSNSLELHTAFGKPFAGQELISARSPAFRSGVNSAQEWHGGGPSFIPNDSLEQSLSPNFFLGGRRKRSTNLTDEGPTARRIRRRRSPLPHAAPSNVFESRLVGCRGGAIRDINAKCRNTILPARIPKRPVRAAPPTPPLQSCNGAFNIFRRCVPQADAQNSVNAFALG</sequence>
<evidence type="ECO:0000313" key="5">
    <source>
        <dbReference type="RefSeq" id="XP_018014808.1"/>
    </source>
</evidence>
<evidence type="ECO:0000256" key="2">
    <source>
        <dbReference type="SAM" id="MobiDB-lite"/>
    </source>
</evidence>
<keyword evidence="1" id="KW-0175">Coiled coil</keyword>
<dbReference type="PANTHER" id="PTHR21177">
    <property type="entry name" value="IP06524P-RELATED"/>
    <property type="match status" value="1"/>
</dbReference>
<feature type="coiled-coil region" evidence="1">
    <location>
        <begin position="353"/>
        <end position="380"/>
    </location>
</feature>
<keyword evidence="3" id="KW-0732">Signal</keyword>
<feature type="region of interest" description="Disordered" evidence="2">
    <location>
        <begin position="512"/>
        <end position="535"/>
    </location>
</feature>
<feature type="compositionally biased region" description="Polar residues" evidence="2">
    <location>
        <begin position="455"/>
        <end position="500"/>
    </location>
</feature>
<dbReference type="RefSeq" id="XP_047740273.1">
    <property type="nucleotide sequence ID" value="XM_047884317.1"/>
</dbReference>
<evidence type="ECO:0000313" key="6">
    <source>
        <dbReference type="RefSeq" id="XP_047740273.1"/>
    </source>
</evidence>
<dbReference type="GeneID" id="108671746"/>
<feature type="signal peptide" evidence="3">
    <location>
        <begin position="1"/>
        <end position="30"/>
    </location>
</feature>
<gene>
    <name evidence="5 6" type="primary">LOC108671746</name>
</gene>
<accession>A0A8B7NMA3</accession>
<feature type="region of interest" description="Disordered" evidence="2">
    <location>
        <begin position="412"/>
        <end position="438"/>
    </location>
</feature>
<dbReference type="PANTHER" id="PTHR21177:SF7">
    <property type="entry name" value="GH11627P"/>
    <property type="match status" value="1"/>
</dbReference>
<dbReference type="Proteomes" id="UP000694843">
    <property type="component" value="Unplaced"/>
</dbReference>
<evidence type="ECO:0000313" key="4">
    <source>
        <dbReference type="Proteomes" id="UP000694843"/>
    </source>
</evidence>
<reference evidence="5 6" key="1">
    <citation type="submission" date="2025-04" db="UniProtKB">
        <authorList>
            <consortium name="RefSeq"/>
        </authorList>
    </citation>
    <scope>IDENTIFICATION</scope>
    <source>
        <tissue evidence="5 6">Whole organism</tissue>
    </source>
</reference>
<dbReference type="AlphaFoldDB" id="A0A8B7NMA3"/>
<dbReference type="OrthoDB" id="6381000at2759"/>
<dbReference type="RefSeq" id="XP_018014808.1">
    <property type="nucleotide sequence ID" value="XM_018159319.2"/>
</dbReference>
<evidence type="ECO:0000256" key="3">
    <source>
        <dbReference type="SAM" id="SignalP"/>
    </source>
</evidence>
<dbReference type="KEGG" id="hazt:108671746"/>
<organism evidence="4 5">
    <name type="scientific">Hyalella azteca</name>
    <name type="common">Amphipod</name>
    <dbReference type="NCBI Taxonomy" id="294128"/>
    <lineage>
        <taxon>Eukaryota</taxon>
        <taxon>Metazoa</taxon>
        <taxon>Ecdysozoa</taxon>
        <taxon>Arthropoda</taxon>
        <taxon>Crustacea</taxon>
        <taxon>Multicrustacea</taxon>
        <taxon>Malacostraca</taxon>
        <taxon>Eumalacostraca</taxon>
        <taxon>Peracarida</taxon>
        <taxon>Amphipoda</taxon>
        <taxon>Senticaudata</taxon>
        <taxon>Talitrida</taxon>
        <taxon>Talitroidea</taxon>
        <taxon>Hyalellidae</taxon>
        <taxon>Hyalella</taxon>
    </lineage>
</organism>
<proteinExistence type="predicted"/>
<evidence type="ECO:0000256" key="1">
    <source>
        <dbReference type="SAM" id="Coils"/>
    </source>
</evidence>
<feature type="region of interest" description="Disordered" evidence="2">
    <location>
        <begin position="450"/>
        <end position="500"/>
    </location>
</feature>
<protein>
    <submittedName>
        <fullName evidence="5">Uncharacterized protein LOC108671746 isoform X1</fullName>
    </submittedName>
    <submittedName>
        <fullName evidence="6">Uncharacterized protein LOC108671746 isoform X2</fullName>
    </submittedName>
</protein>
<keyword evidence="4" id="KW-1185">Reference proteome</keyword>
<feature type="compositionally biased region" description="Low complexity" evidence="2">
    <location>
        <begin position="420"/>
        <end position="438"/>
    </location>
</feature>
<name>A0A8B7NMA3_HYAAZ</name>
<feature type="chain" id="PRO_5044664374" evidence="3">
    <location>
        <begin position="31"/>
        <end position="739"/>
    </location>
</feature>